<dbReference type="RefSeq" id="XP_012942091.2">
    <property type="nucleotide sequence ID" value="XM_013086637.2"/>
</dbReference>
<keyword evidence="1" id="KW-1185">Reference proteome</keyword>
<evidence type="ECO:0000313" key="2">
    <source>
        <dbReference type="RefSeq" id="XP_012942091.2"/>
    </source>
</evidence>
<organism evidence="1 2">
    <name type="scientific">Aplysia californica</name>
    <name type="common">California sea hare</name>
    <dbReference type="NCBI Taxonomy" id="6500"/>
    <lineage>
        <taxon>Eukaryota</taxon>
        <taxon>Metazoa</taxon>
        <taxon>Spiralia</taxon>
        <taxon>Lophotrochozoa</taxon>
        <taxon>Mollusca</taxon>
        <taxon>Gastropoda</taxon>
        <taxon>Heterobranchia</taxon>
        <taxon>Euthyneura</taxon>
        <taxon>Tectipleura</taxon>
        <taxon>Aplysiida</taxon>
        <taxon>Aplysioidea</taxon>
        <taxon>Aplysiidae</taxon>
        <taxon>Aplysia</taxon>
    </lineage>
</organism>
<reference evidence="2" key="1">
    <citation type="submission" date="2025-08" db="UniProtKB">
        <authorList>
            <consortium name="RefSeq"/>
        </authorList>
    </citation>
    <scope>IDENTIFICATION</scope>
</reference>
<dbReference type="InterPro" id="IPR012444">
    <property type="entry name" value="DUF1647"/>
</dbReference>
<protein>
    <submittedName>
        <fullName evidence="2">Uncharacterized protein LOC106012759</fullName>
    </submittedName>
</protein>
<dbReference type="GeneID" id="106012759"/>
<accession>A0ABM1A710</accession>
<sequence>MQQQQGEDDDHGLSNLGTRQILNWSPSDISMEALSRALGEKLLVAKKNISKEVRFKPTCQTPEQIAGSNCSKDGCLRTELPENFRDRVKQLVGNPKFQLSPQYKEAMAEMASQIEGRYEIILLTAASSNHFFESQALMKNLHTYVFPRLRNFTLIFYDIGLSEEEHLQMKKYCQCQVVKFPFHLFPEFVRNLKCYSWKPLMIKAHIPQSKLVVWMDASVRFRPDPQLLPRLLQQAQDRGVQMGGSGADSPYRTDVAMYHFFGDEPCAYLGLSQAKATFGVFHREPFVDKAVLEPWCACAVKKNCICPSDRHGCAESKAAVLSFRNRSGPLRLGLCHRYDQSAISTILHKLYQGYFRFVLIDILKFIQILRKTTENYFPVS</sequence>
<proteinExistence type="predicted"/>
<dbReference type="PANTHER" id="PTHR31389">
    <property type="entry name" value="LD39211P"/>
    <property type="match status" value="1"/>
</dbReference>
<dbReference type="Pfam" id="PF07801">
    <property type="entry name" value="DUF1647"/>
    <property type="match status" value="1"/>
</dbReference>
<evidence type="ECO:0000313" key="1">
    <source>
        <dbReference type="Proteomes" id="UP000694888"/>
    </source>
</evidence>
<dbReference type="PANTHER" id="PTHR31389:SF4">
    <property type="entry name" value="LD39211P"/>
    <property type="match status" value="1"/>
</dbReference>
<dbReference type="Proteomes" id="UP000694888">
    <property type="component" value="Unplaced"/>
</dbReference>
<name>A0ABM1A710_APLCA</name>
<gene>
    <name evidence="2" type="primary">LOC106012759</name>
</gene>